<dbReference type="InterPro" id="IPR036188">
    <property type="entry name" value="FAD/NAD-bd_sf"/>
</dbReference>
<organism evidence="7 8">
    <name type="scientific">Nocardioides potassii</name>
    <dbReference type="NCBI Taxonomy" id="2911371"/>
    <lineage>
        <taxon>Bacteria</taxon>
        <taxon>Bacillati</taxon>
        <taxon>Actinomycetota</taxon>
        <taxon>Actinomycetes</taxon>
        <taxon>Propionibacteriales</taxon>
        <taxon>Nocardioidaceae</taxon>
        <taxon>Nocardioides</taxon>
    </lineage>
</organism>
<evidence type="ECO:0000256" key="3">
    <source>
        <dbReference type="ARBA" id="ARBA00022827"/>
    </source>
</evidence>
<dbReference type="Gene3D" id="3.50.50.60">
    <property type="entry name" value="FAD/NAD(P)-binding domain"/>
    <property type="match status" value="1"/>
</dbReference>
<reference evidence="7 8" key="1">
    <citation type="submission" date="2022-01" db="EMBL/GenBank/DDBJ databases">
        <title>Nocardioides sp. nov., an actinomycete isolated from mining soil.</title>
        <authorList>
            <person name="Liu L."/>
        </authorList>
    </citation>
    <scope>NUCLEOTIDE SEQUENCE [LARGE SCALE GENOMIC DNA]</scope>
    <source>
        <strain evidence="7 8">KLBMP 9356</strain>
    </source>
</reference>
<protein>
    <submittedName>
        <fullName evidence="7">L-2-hydroxyglutarate oxidase</fullName>
        <ecNumber evidence="7">1.1.3.-</ecNumber>
    </submittedName>
</protein>
<dbReference type="GO" id="GO:0016491">
    <property type="term" value="F:oxidoreductase activity"/>
    <property type="evidence" value="ECO:0007669"/>
    <property type="project" value="UniProtKB-KW"/>
</dbReference>
<dbReference type="Proteomes" id="UP001201161">
    <property type="component" value="Unassembled WGS sequence"/>
</dbReference>
<keyword evidence="4 7" id="KW-0560">Oxidoreductase</keyword>
<comment type="similarity">
    <text evidence="5">Belongs to the L2HGDH family.</text>
</comment>
<accession>A0ABS9HAS9</accession>
<name>A0ABS9HAS9_9ACTN</name>
<dbReference type="RefSeq" id="WP_236402147.1">
    <property type="nucleotide sequence ID" value="NZ_JAKJHZ010000007.1"/>
</dbReference>
<evidence type="ECO:0000256" key="5">
    <source>
        <dbReference type="ARBA" id="ARBA00037941"/>
    </source>
</evidence>
<evidence type="ECO:0000256" key="1">
    <source>
        <dbReference type="ARBA" id="ARBA00001974"/>
    </source>
</evidence>
<dbReference type="EC" id="1.1.3.-" evidence="7"/>
<dbReference type="Pfam" id="PF01266">
    <property type="entry name" value="DAO"/>
    <property type="match status" value="1"/>
</dbReference>
<dbReference type="NCBIfam" id="NF008726">
    <property type="entry name" value="PRK11728.1"/>
    <property type="match status" value="1"/>
</dbReference>
<feature type="domain" description="FAD dependent oxidoreductase" evidence="6">
    <location>
        <begin position="8"/>
        <end position="392"/>
    </location>
</feature>
<dbReference type="PANTHER" id="PTHR43104:SF2">
    <property type="entry name" value="L-2-HYDROXYGLUTARATE DEHYDROGENASE, MITOCHONDRIAL"/>
    <property type="match status" value="1"/>
</dbReference>
<dbReference type="Gene3D" id="3.30.9.10">
    <property type="entry name" value="D-Amino Acid Oxidase, subunit A, domain 2"/>
    <property type="match status" value="1"/>
</dbReference>
<dbReference type="SUPFAM" id="SSF51905">
    <property type="entry name" value="FAD/NAD(P)-binding domain"/>
    <property type="match status" value="1"/>
</dbReference>
<evidence type="ECO:0000313" key="7">
    <source>
        <dbReference type="EMBL" id="MCF6378295.1"/>
    </source>
</evidence>
<gene>
    <name evidence="7" type="primary">lhgO</name>
    <name evidence="7" type="ORF">L2K70_11835</name>
</gene>
<dbReference type="InterPro" id="IPR006076">
    <property type="entry name" value="FAD-dep_OxRdtase"/>
</dbReference>
<evidence type="ECO:0000256" key="4">
    <source>
        <dbReference type="ARBA" id="ARBA00023002"/>
    </source>
</evidence>
<evidence type="ECO:0000256" key="2">
    <source>
        <dbReference type="ARBA" id="ARBA00022630"/>
    </source>
</evidence>
<keyword evidence="8" id="KW-1185">Reference proteome</keyword>
<keyword evidence="3" id="KW-0274">FAD</keyword>
<proteinExistence type="inferred from homology"/>
<sequence>MSRTDTSVVVVGGGIVGMAVARELAGSGNRVRVVEKETAVAAHQTGRNSGVIHSGLYYKPGSLKARLCVAGADSMKRFAADHGIAYDVPGKLVVATDDRQVGALRELQRRGDANGVPSTWLGPAEARAVEPHVRCVAALHVHSTGRVDYAAVTRTLADLVASQGGEVLLGRQVTWIDETSSGVVVGTDHGDLHADLLVNCAGLHSDRVARLGGLDPGVRIVPFRGEYHELDEAHADLVQGLVYPVPDPDLPFLGVHLTRGLDGTVHAGPNAVLAAAREGYGWTTVSGRDLLETVTWSGFRPLARTYWRTGAAEVARSVSRRRFAAALRRLVPELPTEALRPAPAGVRAQAIDRSGRLVDDFHFARSARQFHVLNAPSPAATASLEIARHVAAELGA</sequence>
<evidence type="ECO:0000259" key="6">
    <source>
        <dbReference type="Pfam" id="PF01266"/>
    </source>
</evidence>
<comment type="caution">
    <text evidence="7">The sequence shown here is derived from an EMBL/GenBank/DDBJ whole genome shotgun (WGS) entry which is preliminary data.</text>
</comment>
<evidence type="ECO:0000313" key="8">
    <source>
        <dbReference type="Proteomes" id="UP001201161"/>
    </source>
</evidence>
<comment type="cofactor">
    <cofactor evidence="1">
        <name>FAD</name>
        <dbReference type="ChEBI" id="CHEBI:57692"/>
    </cofactor>
</comment>
<dbReference type="PANTHER" id="PTHR43104">
    <property type="entry name" value="L-2-HYDROXYGLUTARATE DEHYDROGENASE, MITOCHONDRIAL"/>
    <property type="match status" value="1"/>
</dbReference>
<keyword evidence="2" id="KW-0285">Flavoprotein</keyword>
<dbReference type="EMBL" id="JAKJHZ010000007">
    <property type="protein sequence ID" value="MCF6378295.1"/>
    <property type="molecule type" value="Genomic_DNA"/>
</dbReference>